<dbReference type="PRINTS" id="PR00344">
    <property type="entry name" value="BCTRLSENSOR"/>
</dbReference>
<dbReference type="SUPFAM" id="SSF47384">
    <property type="entry name" value="Homodimeric domain of signal transducing histidine kinase"/>
    <property type="match status" value="1"/>
</dbReference>
<dbReference type="SMART" id="SM00388">
    <property type="entry name" value="HisKA"/>
    <property type="match status" value="1"/>
</dbReference>
<feature type="coiled-coil region" evidence="8">
    <location>
        <begin position="372"/>
        <end position="409"/>
    </location>
</feature>
<evidence type="ECO:0000256" key="5">
    <source>
        <dbReference type="ARBA" id="ARBA00022679"/>
    </source>
</evidence>
<dbReference type="PROSITE" id="PS50109">
    <property type="entry name" value="HIS_KIN"/>
    <property type="match status" value="1"/>
</dbReference>
<dbReference type="SUPFAM" id="SSF55874">
    <property type="entry name" value="ATPase domain of HSP90 chaperone/DNA topoisomerase II/histidine kinase"/>
    <property type="match status" value="1"/>
</dbReference>
<keyword evidence="9" id="KW-0472">Membrane</keyword>
<evidence type="ECO:0000256" key="2">
    <source>
        <dbReference type="ARBA" id="ARBA00004370"/>
    </source>
</evidence>
<organism evidence="12 13">
    <name type="scientific">Roseofilum capinflatum BLCC-M114</name>
    <dbReference type="NCBI Taxonomy" id="3022440"/>
    <lineage>
        <taxon>Bacteria</taxon>
        <taxon>Bacillati</taxon>
        <taxon>Cyanobacteriota</taxon>
        <taxon>Cyanophyceae</taxon>
        <taxon>Desertifilales</taxon>
        <taxon>Desertifilaceae</taxon>
        <taxon>Roseofilum</taxon>
        <taxon>Roseofilum capinflatum</taxon>
    </lineage>
</organism>
<keyword evidence="13" id="KW-1185">Reference proteome</keyword>
<dbReference type="SMART" id="SM00387">
    <property type="entry name" value="HATPase_c"/>
    <property type="match status" value="1"/>
</dbReference>
<keyword evidence="7" id="KW-0902">Two-component regulatory system</keyword>
<feature type="transmembrane region" description="Helical" evidence="9">
    <location>
        <begin position="301"/>
        <end position="319"/>
    </location>
</feature>
<dbReference type="GO" id="GO:0016301">
    <property type="term" value="F:kinase activity"/>
    <property type="evidence" value="ECO:0007669"/>
    <property type="project" value="UniProtKB-KW"/>
</dbReference>
<evidence type="ECO:0000256" key="6">
    <source>
        <dbReference type="ARBA" id="ARBA00022777"/>
    </source>
</evidence>
<evidence type="ECO:0000313" key="13">
    <source>
        <dbReference type="Proteomes" id="UP001235849"/>
    </source>
</evidence>
<dbReference type="Gene3D" id="1.10.287.130">
    <property type="match status" value="1"/>
</dbReference>
<dbReference type="PANTHER" id="PTHR43047">
    <property type="entry name" value="TWO-COMPONENT HISTIDINE PROTEIN KINASE"/>
    <property type="match status" value="1"/>
</dbReference>
<dbReference type="EC" id="2.7.13.3" evidence="3"/>
<gene>
    <name evidence="12" type="ORF">PMG25_19805</name>
</gene>
<protein>
    <recommendedName>
        <fullName evidence="3">histidine kinase</fullName>
        <ecNumber evidence="3">2.7.13.3</ecNumber>
    </recommendedName>
</protein>
<evidence type="ECO:0000259" key="10">
    <source>
        <dbReference type="PROSITE" id="PS50109"/>
    </source>
</evidence>
<dbReference type="InterPro" id="IPR036890">
    <property type="entry name" value="HATPase_C_sf"/>
</dbReference>
<dbReference type="PANTHER" id="PTHR43047:SF72">
    <property type="entry name" value="OSMOSENSING HISTIDINE PROTEIN KINASE SLN1"/>
    <property type="match status" value="1"/>
</dbReference>
<dbReference type="InterPro" id="IPR036097">
    <property type="entry name" value="HisK_dim/P_sf"/>
</dbReference>
<feature type="domain" description="Histidine kinase" evidence="10">
    <location>
        <begin position="409"/>
        <end position="647"/>
    </location>
</feature>
<dbReference type="InterPro" id="IPR003661">
    <property type="entry name" value="HisK_dim/P_dom"/>
</dbReference>
<dbReference type="PROSITE" id="PS50885">
    <property type="entry name" value="HAMP"/>
    <property type="match status" value="1"/>
</dbReference>
<evidence type="ECO:0000256" key="1">
    <source>
        <dbReference type="ARBA" id="ARBA00000085"/>
    </source>
</evidence>
<keyword evidence="5" id="KW-0808">Transferase</keyword>
<keyword evidence="8" id="KW-0175">Coiled coil</keyword>
<dbReference type="EMBL" id="JAQOSO010000102">
    <property type="protein sequence ID" value="MDJ1176334.1"/>
    <property type="molecule type" value="Genomic_DNA"/>
</dbReference>
<dbReference type="Gene3D" id="6.10.340.10">
    <property type="match status" value="1"/>
</dbReference>
<dbReference type="SUPFAM" id="SSF158472">
    <property type="entry name" value="HAMP domain-like"/>
    <property type="match status" value="1"/>
</dbReference>
<accession>A0ABT7BAY9</accession>
<reference evidence="12 13" key="1">
    <citation type="submission" date="2023-01" db="EMBL/GenBank/DDBJ databases">
        <title>Novel diversity within Roseofilum (Cyanobacteria; Desertifilaceae) from marine benthic mats with descriptions of four novel species.</title>
        <authorList>
            <person name="Wang Y."/>
            <person name="Berthold D.E."/>
            <person name="Hu J."/>
            <person name="Lefler F.W."/>
            <person name="Laughinghouse H.D. IV."/>
        </authorList>
    </citation>
    <scope>NUCLEOTIDE SEQUENCE [LARGE SCALE GENOMIC DNA]</scope>
    <source>
        <strain evidence="12 13">BLCC-M114</strain>
    </source>
</reference>
<dbReference type="InterPro" id="IPR004358">
    <property type="entry name" value="Sig_transdc_His_kin-like_C"/>
</dbReference>
<evidence type="ECO:0000256" key="3">
    <source>
        <dbReference type="ARBA" id="ARBA00012438"/>
    </source>
</evidence>
<dbReference type="Pfam" id="PF00672">
    <property type="entry name" value="HAMP"/>
    <property type="match status" value="1"/>
</dbReference>
<evidence type="ECO:0000256" key="7">
    <source>
        <dbReference type="ARBA" id="ARBA00023012"/>
    </source>
</evidence>
<dbReference type="Gene3D" id="3.30.565.10">
    <property type="entry name" value="Histidine kinase-like ATPase, C-terminal domain"/>
    <property type="match status" value="1"/>
</dbReference>
<keyword evidence="9" id="KW-0812">Transmembrane</keyword>
<dbReference type="Proteomes" id="UP001235849">
    <property type="component" value="Unassembled WGS sequence"/>
</dbReference>
<comment type="subcellular location">
    <subcellularLocation>
        <location evidence="2">Membrane</location>
    </subcellularLocation>
</comment>
<dbReference type="RefSeq" id="WP_283768619.1">
    <property type="nucleotide sequence ID" value="NZ_JAQOSO010000102.1"/>
</dbReference>
<dbReference type="InterPro" id="IPR005467">
    <property type="entry name" value="His_kinase_dom"/>
</dbReference>
<sequence length="747" mass="84966">MIRFFEKSLLRKLAFYYSSVSFLIIVLVAGSAYLLARSSLKQSVINQLGLAVSLKENEINQWFSLQIQDIFLLAQFPEIIAKTNRFINPPLDSSFDADQTYAELKNILNTITQVKSNIKIVSIVSNQGIVLLSTNPLLEKTYQPLGHLTTYITSPKDTINPIFYNSIITQNKAITLVTPIYQNNQKIAYLSIELDLAEVDKVIHKEADLNNSRLYLIGRISGRNTFVNSLHLENEDEKISINSLAINSVLEGRNGSGLYKNHEQIPVLGFYRWLEDKNMGLVAEIPQKIAFSLAERLARQILLIGCLFLVTILTIIYMVTRKLVQPIAEISEAAIKISQGDLNCHVPVLSKDEIGTLAMTFNGMTTKLNHSFQELEIINEQLKIKVDQLKQANQRAEKANQVKSEFISQMSHELRTPLNSILGFSQVLVEDPAIAESQKSLVVQIYSSGYKLLELINDVISLSKKDDMDQYRCISVISVSEFLEQLLSDFKTRLNRKDLSLVFQLSPNVPRFIQADAYFFGKIFNYLLDNSLKFTEKGEIKIKVTRFEPEKEDREFSRDPNSVNPELSEIDWIQWEVEDTGCGIEPQELEHLFEPFSRHFKSGDFQEGMGLGLPMCKKIVRQMEGEIRVQSQVGRGTKVTVILPFQRLSDRVDITLNLEKEQVENITIAGGSLESLDNLQKSMESLSLAWLQKLYQACCEADDEQVVELLKEFPESESQSREQIGELAKNYRLDKILELVEPLVINE</sequence>
<dbReference type="Pfam" id="PF02518">
    <property type="entry name" value="HATPase_c"/>
    <property type="match status" value="1"/>
</dbReference>
<feature type="domain" description="HAMP" evidence="11">
    <location>
        <begin position="321"/>
        <end position="373"/>
    </location>
</feature>
<dbReference type="InterPro" id="IPR003594">
    <property type="entry name" value="HATPase_dom"/>
</dbReference>
<evidence type="ECO:0000256" key="9">
    <source>
        <dbReference type="SAM" id="Phobius"/>
    </source>
</evidence>
<dbReference type="SMART" id="SM00304">
    <property type="entry name" value="HAMP"/>
    <property type="match status" value="1"/>
</dbReference>
<feature type="transmembrane region" description="Helical" evidence="9">
    <location>
        <begin position="14"/>
        <end position="36"/>
    </location>
</feature>
<evidence type="ECO:0000256" key="8">
    <source>
        <dbReference type="SAM" id="Coils"/>
    </source>
</evidence>
<dbReference type="CDD" id="cd00082">
    <property type="entry name" value="HisKA"/>
    <property type="match status" value="1"/>
</dbReference>
<name>A0ABT7BAY9_9CYAN</name>
<dbReference type="Pfam" id="PF00512">
    <property type="entry name" value="HisKA"/>
    <property type="match status" value="1"/>
</dbReference>
<dbReference type="CDD" id="cd06225">
    <property type="entry name" value="HAMP"/>
    <property type="match status" value="1"/>
</dbReference>
<keyword evidence="4" id="KW-0597">Phosphoprotein</keyword>
<comment type="catalytic activity">
    <reaction evidence="1">
        <text>ATP + protein L-histidine = ADP + protein N-phospho-L-histidine.</text>
        <dbReference type="EC" id="2.7.13.3"/>
    </reaction>
</comment>
<evidence type="ECO:0000256" key="4">
    <source>
        <dbReference type="ARBA" id="ARBA00022553"/>
    </source>
</evidence>
<keyword evidence="6 12" id="KW-0418">Kinase</keyword>
<keyword evidence="9" id="KW-1133">Transmembrane helix</keyword>
<evidence type="ECO:0000313" key="12">
    <source>
        <dbReference type="EMBL" id="MDJ1176334.1"/>
    </source>
</evidence>
<proteinExistence type="predicted"/>
<evidence type="ECO:0000259" key="11">
    <source>
        <dbReference type="PROSITE" id="PS50885"/>
    </source>
</evidence>
<dbReference type="InterPro" id="IPR003660">
    <property type="entry name" value="HAMP_dom"/>
</dbReference>
<comment type="caution">
    <text evidence="12">The sequence shown here is derived from an EMBL/GenBank/DDBJ whole genome shotgun (WGS) entry which is preliminary data.</text>
</comment>